<accession>A0A8C6MU57</accession>
<reference evidence="2" key="1">
    <citation type="submission" date="2025-08" db="UniProtKB">
        <authorList>
            <consortium name="Ensembl"/>
        </authorList>
    </citation>
    <scope>IDENTIFICATION</scope>
</reference>
<evidence type="ECO:0000313" key="2">
    <source>
        <dbReference type="Ensembl" id="ENSMSIP00000013142.1"/>
    </source>
</evidence>
<dbReference type="Proteomes" id="UP000694415">
    <property type="component" value="Unplaced"/>
</dbReference>
<name>A0A8C6MU57_MUSSI</name>
<dbReference type="AlphaFoldDB" id="A0A8C6MU57"/>
<reference evidence="2" key="2">
    <citation type="submission" date="2025-09" db="UniProtKB">
        <authorList>
            <consortium name="Ensembl"/>
        </authorList>
    </citation>
    <scope>IDENTIFICATION</scope>
</reference>
<evidence type="ECO:0000313" key="3">
    <source>
        <dbReference type="Proteomes" id="UP000694415"/>
    </source>
</evidence>
<dbReference type="Ensembl" id="ENSMSIT00000016675.1">
    <property type="protein sequence ID" value="ENSMSIP00000013142.1"/>
    <property type="gene ID" value="ENSMSIG00000011321.1"/>
</dbReference>
<sequence length="379" mass="42904">MQLNPLSQETWRHGQHRAYSNVTERLSCLTLQEPSVSHLYQILSPGPRRSFLFDDSLSNSIQRQSLAVPTGLEDSASSGQQQQQQQQHRAVPEDLEEEEIAPTDVKYRLQLLEEAPLGSMSSSVHSQCHKPGGMPFSKNQREWFKPWTVTNPEAELSHSGHTQGRRTTPRGQLRHVEYDSQDQDTQVLVWSHALFPGLDKSSQGVIQSAQHVSRQKGTESGWWSMTHAHHEKSQTKHGTAFVGTKRTAKFNDATTARMPSLPPLKLLEKKGKNRCPPNTAGVFQGRLQSEMTSKQIFQDWRTQSQGRFGSNQKLLEPFEDQVNTKVAYMPLFSERVKFVSPRTVASNLRQIHSQLSKKSQAGQLQNLASQKEHLEKRTA</sequence>
<keyword evidence="3" id="KW-1185">Reference proteome</keyword>
<dbReference type="GeneTree" id="ENSGT00520000058142"/>
<feature type="region of interest" description="Disordered" evidence="1">
    <location>
        <begin position="355"/>
        <end position="379"/>
    </location>
</feature>
<proteinExistence type="predicted"/>
<evidence type="ECO:0000256" key="1">
    <source>
        <dbReference type="SAM" id="MobiDB-lite"/>
    </source>
</evidence>
<feature type="compositionally biased region" description="Basic and acidic residues" evidence="1">
    <location>
        <begin position="370"/>
        <end position="379"/>
    </location>
</feature>
<feature type="compositionally biased region" description="Polar residues" evidence="1">
    <location>
        <begin position="355"/>
        <end position="369"/>
    </location>
</feature>
<protein>
    <submittedName>
        <fullName evidence="2">RIKEN cDNA 4931429L15 gene</fullName>
    </submittedName>
</protein>
<feature type="region of interest" description="Disordered" evidence="1">
    <location>
        <begin position="64"/>
        <end position="100"/>
    </location>
</feature>
<organism evidence="2 3">
    <name type="scientific">Mus spicilegus</name>
    <name type="common">Mound-building mouse</name>
    <dbReference type="NCBI Taxonomy" id="10103"/>
    <lineage>
        <taxon>Eukaryota</taxon>
        <taxon>Metazoa</taxon>
        <taxon>Chordata</taxon>
        <taxon>Craniata</taxon>
        <taxon>Vertebrata</taxon>
        <taxon>Euteleostomi</taxon>
        <taxon>Mammalia</taxon>
        <taxon>Eutheria</taxon>
        <taxon>Euarchontoglires</taxon>
        <taxon>Glires</taxon>
        <taxon>Rodentia</taxon>
        <taxon>Myomorpha</taxon>
        <taxon>Muroidea</taxon>
        <taxon>Muridae</taxon>
        <taxon>Murinae</taxon>
        <taxon>Mus</taxon>
        <taxon>Mus</taxon>
    </lineage>
</organism>